<dbReference type="PANTHER" id="PTHR46795">
    <property type="entry name" value="ABC TRANSPORTER PERMEASE-RELATED-RELATED"/>
    <property type="match status" value="1"/>
</dbReference>
<dbReference type="STRING" id="1236976.JCM16418_1753"/>
<feature type="transmembrane region" description="Helical" evidence="1">
    <location>
        <begin position="111"/>
        <end position="130"/>
    </location>
</feature>
<dbReference type="Proteomes" id="UP000019364">
    <property type="component" value="Unassembled WGS sequence"/>
</dbReference>
<name>W7Y9M4_9BACL</name>
<feature type="transmembrane region" description="Helical" evidence="1">
    <location>
        <begin position="20"/>
        <end position="43"/>
    </location>
</feature>
<feature type="transmembrane region" description="Helical" evidence="1">
    <location>
        <begin position="77"/>
        <end position="99"/>
    </location>
</feature>
<evidence type="ECO:0000313" key="2">
    <source>
        <dbReference type="EMBL" id="GAF07725.1"/>
    </source>
</evidence>
<dbReference type="AlphaFoldDB" id="W7Y9M4"/>
<dbReference type="PANTHER" id="PTHR46795:SF2">
    <property type="entry name" value="ABC TRANSPORTER, PERMEASE PROTEIN"/>
    <property type="match status" value="1"/>
</dbReference>
<dbReference type="eggNOG" id="COG0577">
    <property type="taxonomic scope" value="Bacteria"/>
</dbReference>
<keyword evidence="1" id="KW-0812">Transmembrane</keyword>
<proteinExistence type="predicted"/>
<accession>W7Y9M4</accession>
<sequence>MMNSLTTRSGRFSEMKQSTSMMSFVGIFITAVLSISSASFLYFKLHTELSQDQQMYRAMSKIGLRAKEMSRAATIQIASLFFIPIVVSTIQTLVVLNAVRKLIGLGEVNSSIMTASAAFLVVQMIYFILVRSRYVQKLKRVMV</sequence>
<evidence type="ECO:0000256" key="1">
    <source>
        <dbReference type="SAM" id="Phobius"/>
    </source>
</evidence>
<comment type="caution">
    <text evidence="2">The sequence shown here is derived from an EMBL/GenBank/DDBJ whole genome shotgun (WGS) entry which is preliminary data.</text>
</comment>
<keyword evidence="3" id="KW-1185">Reference proteome</keyword>
<dbReference type="EMBL" id="BAVZ01000004">
    <property type="protein sequence ID" value="GAF07725.1"/>
    <property type="molecule type" value="Genomic_DNA"/>
</dbReference>
<reference evidence="2 3" key="1">
    <citation type="journal article" date="2014" name="Genome Announc.">
        <title>Draft Genome Sequence of Paenibacillus pini JCM 16418T, Isolated from the Rhizosphere of Pine Tree.</title>
        <authorList>
            <person name="Yuki M."/>
            <person name="Oshima K."/>
            <person name="Suda W."/>
            <person name="Oshida Y."/>
            <person name="Kitamura K."/>
            <person name="Iida Y."/>
            <person name="Hattori M."/>
            <person name="Ohkuma M."/>
        </authorList>
    </citation>
    <scope>NUCLEOTIDE SEQUENCE [LARGE SCALE GENOMIC DNA]</scope>
    <source>
        <strain evidence="2 3">JCM 16418</strain>
    </source>
</reference>
<evidence type="ECO:0000313" key="3">
    <source>
        <dbReference type="Proteomes" id="UP000019364"/>
    </source>
</evidence>
<keyword evidence="1" id="KW-0472">Membrane</keyword>
<keyword evidence="1" id="KW-1133">Transmembrane helix</keyword>
<dbReference type="InterPro" id="IPR052536">
    <property type="entry name" value="ABC-4_Integral_Memb_Prot"/>
</dbReference>
<protein>
    <submittedName>
        <fullName evidence="2">ABC transporter permease protein YvcS</fullName>
    </submittedName>
</protein>
<organism evidence="2 3">
    <name type="scientific">Paenibacillus pini JCM 16418</name>
    <dbReference type="NCBI Taxonomy" id="1236976"/>
    <lineage>
        <taxon>Bacteria</taxon>
        <taxon>Bacillati</taxon>
        <taxon>Bacillota</taxon>
        <taxon>Bacilli</taxon>
        <taxon>Bacillales</taxon>
        <taxon>Paenibacillaceae</taxon>
        <taxon>Paenibacillus</taxon>
    </lineage>
</organism>
<gene>
    <name evidence="2" type="ORF">JCM16418_1753</name>
</gene>